<dbReference type="Gene3D" id="3.40.630.10">
    <property type="entry name" value="Zn peptidases"/>
    <property type="match status" value="2"/>
</dbReference>
<keyword evidence="3" id="KW-1185">Reference proteome</keyword>
<comment type="caution">
    <text evidence="2">The sequence shown here is derived from an EMBL/GenBank/DDBJ whole genome shotgun (WGS) entry which is preliminary data.</text>
</comment>
<dbReference type="CDD" id="cd05673">
    <property type="entry name" value="M20_Acy1L2_AbgB"/>
    <property type="match status" value="1"/>
</dbReference>
<accession>A0A437K9T8</accession>
<dbReference type="GO" id="GO:0005737">
    <property type="term" value="C:cytoplasm"/>
    <property type="evidence" value="ECO:0007669"/>
    <property type="project" value="TreeGrafter"/>
</dbReference>
<gene>
    <name evidence="2" type="ORF">EM808_14540</name>
</gene>
<dbReference type="InterPro" id="IPR036264">
    <property type="entry name" value="Bact_exopeptidase_dim_dom"/>
</dbReference>
<evidence type="ECO:0000259" key="1">
    <source>
        <dbReference type="Pfam" id="PF07687"/>
    </source>
</evidence>
<organism evidence="2 3">
    <name type="scientific">Niallia taxi</name>
    <dbReference type="NCBI Taxonomy" id="2499688"/>
    <lineage>
        <taxon>Bacteria</taxon>
        <taxon>Bacillati</taxon>
        <taxon>Bacillota</taxon>
        <taxon>Bacilli</taxon>
        <taxon>Bacillales</taxon>
        <taxon>Bacillaceae</taxon>
        <taxon>Niallia</taxon>
    </lineage>
</organism>
<dbReference type="GO" id="GO:0071713">
    <property type="term" value="F:para-aminobenzoyl-glutamate hydrolase activity"/>
    <property type="evidence" value="ECO:0007669"/>
    <property type="project" value="TreeGrafter"/>
</dbReference>
<dbReference type="InterPro" id="IPR017145">
    <property type="entry name" value="Aminobenzoyl-glu_utiliz_pB"/>
</dbReference>
<dbReference type="NCBIfam" id="TIGR01891">
    <property type="entry name" value="amidohydrolases"/>
    <property type="match status" value="1"/>
</dbReference>
<evidence type="ECO:0000313" key="2">
    <source>
        <dbReference type="EMBL" id="RVT61466.1"/>
    </source>
</evidence>
<dbReference type="PANTHER" id="PTHR30575:SF0">
    <property type="entry name" value="XAA-ARG DIPEPTIDASE"/>
    <property type="match status" value="1"/>
</dbReference>
<feature type="domain" description="Peptidase M20 dimerisation" evidence="1">
    <location>
        <begin position="188"/>
        <end position="278"/>
    </location>
</feature>
<dbReference type="Pfam" id="PF07687">
    <property type="entry name" value="M20_dimer"/>
    <property type="match status" value="1"/>
</dbReference>
<proteinExistence type="predicted"/>
<dbReference type="InterPro" id="IPR011650">
    <property type="entry name" value="Peptidase_M20_dimer"/>
</dbReference>
<dbReference type="PIRSF" id="PIRSF037227">
    <property type="entry name" value="Aminobenzoyl-glu_utiliz_pB"/>
    <property type="match status" value="1"/>
</dbReference>
<protein>
    <submittedName>
        <fullName evidence="2">Amidohydrolase</fullName>
    </submittedName>
</protein>
<dbReference type="InterPro" id="IPR002933">
    <property type="entry name" value="Peptidase_M20"/>
</dbReference>
<dbReference type="Pfam" id="PF01546">
    <property type="entry name" value="Peptidase_M20"/>
    <property type="match status" value="1"/>
</dbReference>
<dbReference type="Gene3D" id="3.30.70.360">
    <property type="match status" value="1"/>
</dbReference>
<dbReference type="InterPro" id="IPR017439">
    <property type="entry name" value="Amidohydrolase"/>
</dbReference>
<dbReference type="EMBL" id="RZTZ01000005">
    <property type="protein sequence ID" value="RVT61466.1"/>
    <property type="molecule type" value="Genomic_DNA"/>
</dbReference>
<dbReference type="SUPFAM" id="SSF55031">
    <property type="entry name" value="Bacterial exopeptidase dimerisation domain"/>
    <property type="match status" value="1"/>
</dbReference>
<dbReference type="InterPro" id="IPR052030">
    <property type="entry name" value="Peptidase_M20/M20A_hydrolases"/>
</dbReference>
<dbReference type="FunFam" id="3.30.70.360:FF:000004">
    <property type="entry name" value="Peptidase M20 domain-containing protein 2"/>
    <property type="match status" value="1"/>
</dbReference>
<dbReference type="GO" id="GO:0046657">
    <property type="term" value="P:folic acid catabolic process"/>
    <property type="evidence" value="ECO:0007669"/>
    <property type="project" value="TreeGrafter"/>
</dbReference>
<keyword evidence="2" id="KW-0378">Hydrolase</keyword>
<sequence>MSNLYWITDYLEETKAKWSTISDYIWDHPETRFEEYASAAYLRTAIQEEGFSITENIGGMETAFIAEYGSGKPIIAFLGEFDALSGLSQEAGKTIQNPLVQNGNGHGCGHNLLGTGALAAAVGLKNFVVENNIPCTIRFYGCPGEEGGSGKTFMVRAGAFDDVDCALTWHPSGITSVMNTSSLANIQVYFRFKGKSSHAAGSPHLGRSALDAVELMNIGSNYLREHIIDQARIHYAITNSGGLSPNVVQGFAEVLYLIRAPQTDTVMELFERVKDVARGAALMTGTELEIVIDKACSNYIPSNTLNLAMQEAMLEVGPTKFTGEEKQFAKDIQTTFSTEELNEAYIPLIGLTDRNTPLFEDVLAYDETVSLMSGSTDVADVSWVTPTAQCNVTTCALGTPFHTWQLVAQGKSSIAHKGTLQVAKILFLTAAKVLEEPELLLKATDELKQAVGDRGYVCPIPDEVQPAAAR</sequence>
<dbReference type="GO" id="GO:0016805">
    <property type="term" value="F:dipeptidase activity"/>
    <property type="evidence" value="ECO:0007669"/>
    <property type="project" value="TreeGrafter"/>
</dbReference>
<dbReference type="PANTHER" id="PTHR30575">
    <property type="entry name" value="PEPTIDASE M20"/>
    <property type="match status" value="1"/>
</dbReference>
<reference evidence="2 3" key="1">
    <citation type="submission" date="2019-01" db="EMBL/GenBank/DDBJ databases">
        <title>Bacillus sp. M5HDSG1-1, whole genome shotgun sequence.</title>
        <authorList>
            <person name="Tuo L."/>
        </authorList>
    </citation>
    <scope>NUCLEOTIDE SEQUENCE [LARGE SCALE GENOMIC DNA]</scope>
    <source>
        <strain evidence="2 3">M5HDSG1-1</strain>
    </source>
</reference>
<dbReference type="Proteomes" id="UP000288024">
    <property type="component" value="Unassembled WGS sequence"/>
</dbReference>
<dbReference type="SUPFAM" id="SSF53187">
    <property type="entry name" value="Zn-dependent exopeptidases"/>
    <property type="match status" value="1"/>
</dbReference>
<dbReference type="AlphaFoldDB" id="A0A437K9T8"/>
<dbReference type="RefSeq" id="WP_127738923.1">
    <property type="nucleotide sequence ID" value="NZ_RZTZ01000005.1"/>
</dbReference>
<evidence type="ECO:0000313" key="3">
    <source>
        <dbReference type="Proteomes" id="UP000288024"/>
    </source>
</evidence>
<name>A0A437K9T8_9BACI</name>